<comment type="caution">
    <text evidence="1">The sequence shown here is derived from an EMBL/GenBank/DDBJ whole genome shotgun (WGS) entry which is preliminary data.</text>
</comment>
<organism evidence="1 2">
    <name type="scientific">Solanum bulbocastanum</name>
    <name type="common">Wild potato</name>
    <dbReference type="NCBI Taxonomy" id="147425"/>
    <lineage>
        <taxon>Eukaryota</taxon>
        <taxon>Viridiplantae</taxon>
        <taxon>Streptophyta</taxon>
        <taxon>Embryophyta</taxon>
        <taxon>Tracheophyta</taxon>
        <taxon>Spermatophyta</taxon>
        <taxon>Magnoliopsida</taxon>
        <taxon>eudicotyledons</taxon>
        <taxon>Gunneridae</taxon>
        <taxon>Pentapetalae</taxon>
        <taxon>asterids</taxon>
        <taxon>lamiids</taxon>
        <taxon>Solanales</taxon>
        <taxon>Solanaceae</taxon>
        <taxon>Solanoideae</taxon>
        <taxon>Solaneae</taxon>
        <taxon>Solanum</taxon>
    </lineage>
</organism>
<protein>
    <submittedName>
        <fullName evidence="1">Uncharacterized protein</fullName>
    </submittedName>
</protein>
<accession>A0AAN8SPP3</accession>
<dbReference type="EMBL" id="JBANQN010000648">
    <property type="protein sequence ID" value="KAK6769937.1"/>
    <property type="molecule type" value="Genomic_DNA"/>
</dbReference>
<evidence type="ECO:0000313" key="1">
    <source>
        <dbReference type="EMBL" id="KAK6769937.1"/>
    </source>
</evidence>
<name>A0AAN8SPP3_SOLBU</name>
<dbReference type="AlphaFoldDB" id="A0AAN8SPP3"/>
<dbReference type="Proteomes" id="UP001371456">
    <property type="component" value="Unassembled WGS sequence"/>
</dbReference>
<proteinExistence type="predicted"/>
<evidence type="ECO:0000313" key="2">
    <source>
        <dbReference type="Proteomes" id="UP001371456"/>
    </source>
</evidence>
<keyword evidence="2" id="KW-1185">Reference proteome</keyword>
<gene>
    <name evidence="1" type="ORF">RDI58_032820</name>
</gene>
<sequence>MVHNCHCSHITCGLVDFS</sequence>
<reference evidence="1 2" key="1">
    <citation type="submission" date="2024-02" db="EMBL/GenBank/DDBJ databases">
        <title>de novo genome assembly of Solanum bulbocastanum strain 11H21.</title>
        <authorList>
            <person name="Hosaka A.J."/>
        </authorList>
    </citation>
    <scope>NUCLEOTIDE SEQUENCE [LARGE SCALE GENOMIC DNA]</scope>
    <source>
        <tissue evidence="1">Young leaves</tissue>
    </source>
</reference>